<name>A0A4Q7NU97_9FLAO</name>
<sequence>MKKQKFSHFIGIDIAKLSFDVAVLSSSGKTDSYIFDNTKKGIKAYLRLLKNQKIELSECLICMEHTGIYGKLIITSLVEKQANICVEMSLKIMRSLGLQRGKNDKIDAIRIARYAAKNYAELELYQPLPEILDQIKTLVTIRERLVKSKADLMKYPKELEHFAPELGKLAKKNIKKSVKTFSDEIKRIEGEIRKLILSDDRLHKTVDLASSVTGIGTFTALYLTIYTNFFTRYSNPKQLACYCGVVPFEYSSGTSIHKKARVHHMANKLLKKQLHLCALAALTHDPELKAYYNRKVKEGKSKMLVINNIRNKLIHRVCAVIKRQQPYQKAAA</sequence>
<evidence type="ECO:0000313" key="4">
    <source>
        <dbReference type="Proteomes" id="UP000292262"/>
    </source>
</evidence>
<proteinExistence type="predicted"/>
<dbReference type="GO" id="GO:0003677">
    <property type="term" value="F:DNA binding"/>
    <property type="evidence" value="ECO:0007669"/>
    <property type="project" value="InterPro"/>
</dbReference>
<dbReference type="InterPro" id="IPR047650">
    <property type="entry name" value="Transpos_IS110"/>
</dbReference>
<evidence type="ECO:0000259" key="2">
    <source>
        <dbReference type="Pfam" id="PF02371"/>
    </source>
</evidence>
<gene>
    <name evidence="3" type="ORF">EV197_3506</name>
</gene>
<dbReference type="Proteomes" id="UP000292262">
    <property type="component" value="Unassembled WGS sequence"/>
</dbReference>
<dbReference type="Pfam" id="PF01548">
    <property type="entry name" value="DEDD_Tnp_IS110"/>
    <property type="match status" value="1"/>
</dbReference>
<accession>A0A4Q7NU97</accession>
<feature type="domain" description="Transposase IS110-like N-terminal" evidence="1">
    <location>
        <begin position="10"/>
        <end position="152"/>
    </location>
</feature>
<evidence type="ECO:0000313" key="3">
    <source>
        <dbReference type="EMBL" id="RZS90418.1"/>
    </source>
</evidence>
<dbReference type="RefSeq" id="WP_130287997.1">
    <property type="nucleotide sequence ID" value="NZ_SGXE01000012.1"/>
</dbReference>
<dbReference type="NCBIfam" id="NF033542">
    <property type="entry name" value="transpos_IS110"/>
    <property type="match status" value="1"/>
</dbReference>
<dbReference type="GO" id="GO:0006313">
    <property type="term" value="P:DNA transposition"/>
    <property type="evidence" value="ECO:0007669"/>
    <property type="project" value="InterPro"/>
</dbReference>
<dbReference type="InterPro" id="IPR002525">
    <property type="entry name" value="Transp_IS110-like_N"/>
</dbReference>
<dbReference type="Pfam" id="PF02371">
    <property type="entry name" value="Transposase_20"/>
    <property type="match status" value="1"/>
</dbReference>
<protein>
    <submittedName>
        <fullName evidence="3">Transposase</fullName>
    </submittedName>
</protein>
<dbReference type="AlphaFoldDB" id="A0A4Q7NU97"/>
<keyword evidence="4" id="KW-1185">Reference proteome</keyword>
<dbReference type="PANTHER" id="PTHR33055">
    <property type="entry name" value="TRANSPOSASE FOR INSERTION SEQUENCE ELEMENT IS1111A"/>
    <property type="match status" value="1"/>
</dbReference>
<comment type="caution">
    <text evidence="3">The sequence shown here is derived from an EMBL/GenBank/DDBJ whole genome shotgun (WGS) entry which is preliminary data.</text>
</comment>
<dbReference type="PANTHER" id="PTHR33055:SF3">
    <property type="entry name" value="PUTATIVE TRANSPOSASE FOR IS117-RELATED"/>
    <property type="match status" value="1"/>
</dbReference>
<evidence type="ECO:0000259" key="1">
    <source>
        <dbReference type="Pfam" id="PF01548"/>
    </source>
</evidence>
<dbReference type="GO" id="GO:0004803">
    <property type="term" value="F:transposase activity"/>
    <property type="evidence" value="ECO:0007669"/>
    <property type="project" value="InterPro"/>
</dbReference>
<reference evidence="3 4" key="1">
    <citation type="submission" date="2019-02" db="EMBL/GenBank/DDBJ databases">
        <title>Genomic Encyclopedia of Type Strains, Phase IV (KMG-IV): sequencing the most valuable type-strain genomes for metagenomic binning, comparative biology and taxonomic classification.</title>
        <authorList>
            <person name="Goeker M."/>
        </authorList>
    </citation>
    <scope>NUCLEOTIDE SEQUENCE [LARGE SCALE GENOMIC DNA]</scope>
    <source>
        <strain evidence="3 4">DSM 17196</strain>
    </source>
</reference>
<feature type="domain" description="Transposase IS116/IS110/IS902 C-terminal" evidence="2">
    <location>
        <begin position="208"/>
        <end position="292"/>
    </location>
</feature>
<dbReference type="OrthoDB" id="964423at2"/>
<dbReference type="EMBL" id="SGXE01000012">
    <property type="protein sequence ID" value="RZS90418.1"/>
    <property type="molecule type" value="Genomic_DNA"/>
</dbReference>
<dbReference type="InterPro" id="IPR003346">
    <property type="entry name" value="Transposase_20"/>
</dbReference>
<organism evidence="3 4">
    <name type="scientific">Aquimarina brevivitae</name>
    <dbReference type="NCBI Taxonomy" id="323412"/>
    <lineage>
        <taxon>Bacteria</taxon>
        <taxon>Pseudomonadati</taxon>
        <taxon>Bacteroidota</taxon>
        <taxon>Flavobacteriia</taxon>
        <taxon>Flavobacteriales</taxon>
        <taxon>Flavobacteriaceae</taxon>
        <taxon>Aquimarina</taxon>
    </lineage>
</organism>